<dbReference type="InterPro" id="IPR000477">
    <property type="entry name" value="RT_dom"/>
</dbReference>
<dbReference type="PANTHER" id="PTHR34047:SF8">
    <property type="entry name" value="PROTEIN YKFC"/>
    <property type="match status" value="1"/>
</dbReference>
<evidence type="ECO:0000259" key="1">
    <source>
        <dbReference type="PROSITE" id="PS50878"/>
    </source>
</evidence>
<proteinExistence type="predicted"/>
<dbReference type="SUPFAM" id="SSF56672">
    <property type="entry name" value="DNA/RNA polymerases"/>
    <property type="match status" value="1"/>
</dbReference>
<organism evidence="2">
    <name type="scientific">hydrothermal vent metagenome</name>
    <dbReference type="NCBI Taxonomy" id="652676"/>
    <lineage>
        <taxon>unclassified sequences</taxon>
        <taxon>metagenomes</taxon>
        <taxon>ecological metagenomes</taxon>
    </lineage>
</organism>
<dbReference type="InterPro" id="IPR013597">
    <property type="entry name" value="Mat_intron_G2"/>
</dbReference>
<evidence type="ECO:0000313" key="2">
    <source>
        <dbReference type="EMBL" id="VAW14016.1"/>
    </source>
</evidence>
<dbReference type="InterPro" id="IPR043502">
    <property type="entry name" value="DNA/RNA_pol_sf"/>
</dbReference>
<reference evidence="2" key="1">
    <citation type="submission" date="2018-06" db="EMBL/GenBank/DDBJ databases">
        <authorList>
            <person name="Zhirakovskaya E."/>
        </authorList>
    </citation>
    <scope>NUCLEOTIDE SEQUENCE</scope>
</reference>
<dbReference type="InterPro" id="IPR051083">
    <property type="entry name" value="GrpII_Intron_Splice-Mob/Def"/>
</dbReference>
<keyword evidence="2" id="KW-0548">Nucleotidyltransferase</keyword>
<dbReference type="PROSITE" id="PS50878">
    <property type="entry name" value="RT_POL"/>
    <property type="match status" value="1"/>
</dbReference>
<dbReference type="Pfam" id="PF08388">
    <property type="entry name" value="GIIM"/>
    <property type="match status" value="1"/>
</dbReference>
<protein>
    <submittedName>
        <fullName evidence="2">Retron-type RNA-directed DNA polymerase</fullName>
        <ecNumber evidence="2">2.7.7.49</ecNumber>
    </submittedName>
</protein>
<dbReference type="PANTHER" id="PTHR34047">
    <property type="entry name" value="NUCLEAR INTRON MATURASE 1, MITOCHONDRIAL-RELATED"/>
    <property type="match status" value="1"/>
</dbReference>
<dbReference type="EC" id="2.7.7.49" evidence="2"/>
<accession>A0A3B0U3M1</accession>
<sequence length="440" mass="51674">MPDIVGPDTHKPTSLRGIANKAKADKQHRFQDLYRCLNTSYLLECWPLLNKNAASGVDKVTWHEYGKNLRANVKALVARLKSKRYRAKLVRRQYIPKENGKLRPLGIPVIEDKLVQLACARLLSAIYEEDFIEHSYGYRPKRSAKDAVRELTFNLQFGRYGHVVEADIKGFFTNMDHDWLLRMLALRVDDRSFLNLIEKWLKAGILETDGKVINPETGTPQGGVISPVLANVYLHYALDIWFERVVGPQCQGEAYLCRYADDWVCAFRFKSDADRFYQALPGRLAKFTLEVAPDKTRILRFSRFRPSMKRRFTFLGFEFFWKPDRKGIARVTRRTARKKLQAACRRIKQWIRFYRHLPQREFFKGLNARLIGHYNYYGICGNSRSLSRFFNWAIECSFKWLSRRGGKRKSFTWGKFNLLLRCVHIARPRITEGRQRRLFA</sequence>
<keyword evidence="2" id="KW-0695">RNA-directed DNA polymerase</keyword>
<dbReference type="NCBIfam" id="TIGR04416">
    <property type="entry name" value="group_II_RT_mat"/>
    <property type="match status" value="1"/>
</dbReference>
<keyword evidence="2" id="KW-0808">Transferase</keyword>
<dbReference type="CDD" id="cd01651">
    <property type="entry name" value="RT_G2_intron"/>
    <property type="match status" value="1"/>
</dbReference>
<dbReference type="GO" id="GO:0003964">
    <property type="term" value="F:RNA-directed DNA polymerase activity"/>
    <property type="evidence" value="ECO:0007669"/>
    <property type="project" value="UniProtKB-KW"/>
</dbReference>
<gene>
    <name evidence="2" type="ORF">MNBD_BACTEROID01-142</name>
</gene>
<dbReference type="EMBL" id="UOEP01000030">
    <property type="protein sequence ID" value="VAW14016.1"/>
    <property type="molecule type" value="Genomic_DNA"/>
</dbReference>
<dbReference type="InterPro" id="IPR030931">
    <property type="entry name" value="Group_II_RT_mat"/>
</dbReference>
<feature type="domain" description="Reverse transcriptase" evidence="1">
    <location>
        <begin position="76"/>
        <end position="319"/>
    </location>
</feature>
<dbReference type="Pfam" id="PF00078">
    <property type="entry name" value="RVT_1"/>
    <property type="match status" value="1"/>
</dbReference>
<name>A0A3B0U3M1_9ZZZZ</name>
<dbReference type="AlphaFoldDB" id="A0A3B0U3M1"/>